<organism evidence="1 2">
    <name type="scientific">Geodermatophilus obscurus</name>
    <dbReference type="NCBI Taxonomy" id="1861"/>
    <lineage>
        <taxon>Bacteria</taxon>
        <taxon>Bacillati</taxon>
        <taxon>Actinomycetota</taxon>
        <taxon>Actinomycetes</taxon>
        <taxon>Geodermatophilales</taxon>
        <taxon>Geodermatophilaceae</taxon>
        <taxon>Geodermatophilus</taxon>
    </lineage>
</organism>
<dbReference type="RefSeq" id="WP_075012281.1">
    <property type="nucleotide sequence ID" value="NZ_FOWE01000002.1"/>
</dbReference>
<reference evidence="2" key="1">
    <citation type="submission" date="2016-10" db="EMBL/GenBank/DDBJ databases">
        <authorList>
            <person name="Varghese N."/>
            <person name="Submissions S."/>
        </authorList>
    </citation>
    <scope>NUCLEOTIDE SEQUENCE [LARGE SCALE GENOMIC DNA]</scope>
    <source>
        <strain evidence="2">DSM 43161</strain>
    </source>
</reference>
<sequence length="154" mass="16406">MGKHAAFRLEPVLRVRAAAEEAAQRAASAADAAAHDAARRAEEQAAALHTRVPPASAPGHVFLAAMVASAAAAADVAAARSLAQASAEQADLLRQRWTAAAQETRALEKLRERHLLALRTAELAAEERAVDDLVTRRHSVRAADEQGEEEPWRA</sequence>
<dbReference type="EMBL" id="FOWE01000002">
    <property type="protein sequence ID" value="SFN99932.1"/>
    <property type="molecule type" value="Genomic_DNA"/>
</dbReference>
<dbReference type="Gene3D" id="1.10.287.1700">
    <property type="match status" value="1"/>
</dbReference>
<keyword evidence="1" id="KW-0966">Cell projection</keyword>
<name>A0A1I5DL31_9ACTN</name>
<protein>
    <submittedName>
        <fullName evidence="1">Flagellar export protein FliJ</fullName>
    </submittedName>
</protein>
<accession>A0A1I5DL31</accession>
<evidence type="ECO:0000313" key="1">
    <source>
        <dbReference type="EMBL" id="SFN99932.1"/>
    </source>
</evidence>
<gene>
    <name evidence="1" type="ORF">SAMN05660359_00866</name>
</gene>
<keyword evidence="2" id="KW-1185">Reference proteome</keyword>
<keyword evidence="1" id="KW-0969">Cilium</keyword>
<proteinExistence type="predicted"/>
<dbReference type="AlphaFoldDB" id="A0A1I5DL31"/>
<keyword evidence="1" id="KW-0282">Flagellum</keyword>
<dbReference type="Proteomes" id="UP000183642">
    <property type="component" value="Unassembled WGS sequence"/>
</dbReference>
<evidence type="ECO:0000313" key="2">
    <source>
        <dbReference type="Proteomes" id="UP000183642"/>
    </source>
</evidence>
<dbReference type="InterPro" id="IPR053716">
    <property type="entry name" value="Flag_assembly_chemotaxis_eff"/>
</dbReference>